<proteinExistence type="predicted"/>
<dbReference type="Pfam" id="PF01981">
    <property type="entry name" value="PTH2"/>
    <property type="match status" value="1"/>
</dbReference>
<keyword evidence="5" id="KW-1185">Reference proteome</keyword>
<dbReference type="GO" id="GO:0004045">
    <property type="term" value="F:peptidyl-tRNA hydrolase activity"/>
    <property type="evidence" value="ECO:0007669"/>
    <property type="project" value="UniProtKB-EC"/>
</dbReference>
<dbReference type="Gene3D" id="3.40.1490.10">
    <property type="entry name" value="Bit1"/>
    <property type="match status" value="1"/>
</dbReference>
<evidence type="ECO:0000256" key="3">
    <source>
        <dbReference type="ARBA" id="ARBA00048707"/>
    </source>
</evidence>
<dbReference type="EC" id="3.1.1.29" evidence="1"/>
<dbReference type="SUPFAM" id="SSF102462">
    <property type="entry name" value="Peptidyl-tRNA hydrolase II"/>
    <property type="match status" value="1"/>
</dbReference>
<sequence>MDEDVLVQYVLMRDDLETNGKPWNRGSLIAQACHACISAVSVYSTDPNVIRYISPENLPVMRTVVLSVASETELNSYHSLLLSHGVNNHLFTEQPENIITCLATAPVQKSRIYSLVKNLKLFK</sequence>
<dbReference type="VEuPathDB" id="PiroplasmaDB:BEWA_006520"/>
<dbReference type="KEGG" id="beq:BEWA_006520"/>
<dbReference type="EMBL" id="CP001670">
    <property type="protein sequence ID" value="AFZ81243.1"/>
    <property type="molecule type" value="Genomic_DNA"/>
</dbReference>
<dbReference type="Proteomes" id="UP000031512">
    <property type="component" value="Chromosome 3"/>
</dbReference>
<gene>
    <name evidence="4" type="ORF">BEWA_006520</name>
</gene>
<evidence type="ECO:0000313" key="5">
    <source>
        <dbReference type="Proteomes" id="UP000031512"/>
    </source>
</evidence>
<dbReference type="InterPro" id="IPR002833">
    <property type="entry name" value="PTH2"/>
</dbReference>
<comment type="catalytic activity">
    <reaction evidence="3">
        <text>an N-acyl-L-alpha-aminoacyl-tRNA + H2O = an N-acyl-L-amino acid + a tRNA + H(+)</text>
        <dbReference type="Rhea" id="RHEA:54448"/>
        <dbReference type="Rhea" id="RHEA-COMP:10123"/>
        <dbReference type="Rhea" id="RHEA-COMP:13883"/>
        <dbReference type="ChEBI" id="CHEBI:15377"/>
        <dbReference type="ChEBI" id="CHEBI:15378"/>
        <dbReference type="ChEBI" id="CHEBI:59874"/>
        <dbReference type="ChEBI" id="CHEBI:78442"/>
        <dbReference type="ChEBI" id="CHEBI:138191"/>
        <dbReference type="EC" id="3.1.1.29"/>
    </reaction>
</comment>
<dbReference type="OrthoDB" id="201213at2759"/>
<evidence type="ECO:0000256" key="2">
    <source>
        <dbReference type="ARBA" id="ARBA00022801"/>
    </source>
</evidence>
<protein>
    <recommendedName>
        <fullName evidence="1">peptidyl-tRNA hydrolase</fullName>
        <ecNumber evidence="1">3.1.1.29</ecNumber>
    </recommendedName>
</protein>
<organism evidence="4 5">
    <name type="scientific">Theileria equi strain WA</name>
    <dbReference type="NCBI Taxonomy" id="1537102"/>
    <lineage>
        <taxon>Eukaryota</taxon>
        <taxon>Sar</taxon>
        <taxon>Alveolata</taxon>
        <taxon>Apicomplexa</taxon>
        <taxon>Aconoidasida</taxon>
        <taxon>Piroplasmida</taxon>
        <taxon>Theileriidae</taxon>
        <taxon>Theileria</taxon>
    </lineage>
</organism>
<evidence type="ECO:0000256" key="1">
    <source>
        <dbReference type="ARBA" id="ARBA00013260"/>
    </source>
</evidence>
<dbReference type="InterPro" id="IPR042237">
    <property type="entry name" value="PTRHD1"/>
</dbReference>
<dbReference type="AlphaFoldDB" id="L0B154"/>
<reference evidence="4 5" key="1">
    <citation type="journal article" date="2012" name="BMC Genomics">
        <title>Comparative genomic analysis and phylogenetic position of Theileria equi.</title>
        <authorList>
            <person name="Kappmeyer L.S."/>
            <person name="Thiagarajan M."/>
            <person name="Herndon D.R."/>
            <person name="Ramsay J.D."/>
            <person name="Caler E."/>
            <person name="Djikeng A."/>
            <person name="Gillespie J.J."/>
            <person name="Lau A.O."/>
            <person name="Roalson E.H."/>
            <person name="Silva J.C."/>
            <person name="Silva M.G."/>
            <person name="Suarez C.E."/>
            <person name="Ueti M.W."/>
            <person name="Nene V.M."/>
            <person name="Mealey R.H."/>
            <person name="Knowles D.P."/>
            <person name="Brayton K.A."/>
        </authorList>
    </citation>
    <scope>NUCLEOTIDE SEQUENCE [LARGE SCALE GENOMIC DNA]</scope>
    <source>
        <strain evidence="4 5">WA</strain>
    </source>
</reference>
<keyword evidence="2" id="KW-0378">Hydrolase</keyword>
<dbReference type="GeneID" id="15805444"/>
<evidence type="ECO:0000313" key="4">
    <source>
        <dbReference type="EMBL" id="AFZ81243.1"/>
    </source>
</evidence>
<dbReference type="PANTHER" id="PTHR46194:SF1">
    <property type="entry name" value="PEPTIDYL-TRNA HYDROLASE PTRHD1-RELATED"/>
    <property type="match status" value="1"/>
</dbReference>
<name>L0B154_THEEQ</name>
<dbReference type="PANTHER" id="PTHR46194">
    <property type="entry name" value="PEPTIDYL-TRNA HYDROLASE PTRHD1-RELATED"/>
    <property type="match status" value="1"/>
</dbReference>
<dbReference type="RefSeq" id="XP_004830909.1">
    <property type="nucleotide sequence ID" value="XM_004830852.1"/>
</dbReference>
<dbReference type="InterPro" id="IPR023476">
    <property type="entry name" value="Pep_tRNA_hydro_II_dom_sf"/>
</dbReference>
<accession>L0B154</accession>
<dbReference type="eggNOG" id="KOG3305">
    <property type="taxonomic scope" value="Eukaryota"/>
</dbReference>